<evidence type="ECO:0000313" key="8">
    <source>
        <dbReference type="EMBL" id="MFD1485133.1"/>
    </source>
</evidence>
<keyword evidence="4" id="KW-0808">Transferase</keyword>
<evidence type="ECO:0000256" key="1">
    <source>
        <dbReference type="ARBA" id="ARBA00004496"/>
    </source>
</evidence>
<evidence type="ECO:0000256" key="3">
    <source>
        <dbReference type="ARBA" id="ARBA00022597"/>
    </source>
</evidence>
<dbReference type="Pfam" id="PF00358">
    <property type="entry name" value="PTS_EIIA_1"/>
    <property type="match status" value="1"/>
</dbReference>
<comment type="caution">
    <text evidence="8">The sequence shown here is derived from an EMBL/GenBank/DDBJ whole genome shotgun (WGS) entry which is preliminary data.</text>
</comment>
<evidence type="ECO:0000256" key="2">
    <source>
        <dbReference type="ARBA" id="ARBA00022448"/>
    </source>
</evidence>
<organism evidence="8 9">
    <name type="scientific">Lacticaseibacillus baoqingensis</name>
    <dbReference type="NCBI Taxonomy" id="2486013"/>
    <lineage>
        <taxon>Bacteria</taxon>
        <taxon>Bacillati</taxon>
        <taxon>Bacillota</taxon>
        <taxon>Bacilli</taxon>
        <taxon>Lactobacillales</taxon>
        <taxon>Lactobacillaceae</taxon>
        <taxon>Lacticaseibacillus</taxon>
    </lineage>
</organism>
<evidence type="ECO:0000256" key="4">
    <source>
        <dbReference type="ARBA" id="ARBA00022679"/>
    </source>
</evidence>
<proteinExistence type="predicted"/>
<name>A0ABW4E7C2_9LACO</name>
<gene>
    <name evidence="8" type="ORF">ACFQ5J_07815</name>
</gene>
<dbReference type="NCBIfam" id="TIGR00830">
    <property type="entry name" value="PTBA"/>
    <property type="match status" value="1"/>
</dbReference>
<feature type="domain" description="PTS EIIA type-1" evidence="7">
    <location>
        <begin position="28"/>
        <end position="132"/>
    </location>
</feature>
<keyword evidence="3 8" id="KW-0762">Sugar transport</keyword>
<evidence type="ECO:0000256" key="6">
    <source>
        <dbReference type="ARBA" id="ARBA00022777"/>
    </source>
</evidence>
<dbReference type="PANTHER" id="PTHR45008:SF1">
    <property type="entry name" value="PTS SYSTEM GLUCOSE-SPECIFIC EIIA COMPONENT"/>
    <property type="match status" value="1"/>
</dbReference>
<dbReference type="Proteomes" id="UP001597252">
    <property type="component" value="Unassembled WGS sequence"/>
</dbReference>
<reference evidence="9" key="1">
    <citation type="journal article" date="2019" name="Int. J. Syst. Evol. Microbiol.">
        <title>The Global Catalogue of Microorganisms (GCM) 10K type strain sequencing project: providing services to taxonomists for standard genome sequencing and annotation.</title>
        <authorList>
            <consortium name="The Broad Institute Genomics Platform"/>
            <consortium name="The Broad Institute Genome Sequencing Center for Infectious Disease"/>
            <person name="Wu L."/>
            <person name="Ma J."/>
        </authorList>
    </citation>
    <scope>NUCLEOTIDE SEQUENCE [LARGE SCALE GENOMIC DNA]</scope>
    <source>
        <strain evidence="9">CCM 8903</strain>
    </source>
</reference>
<dbReference type="EMBL" id="JBHTON010000021">
    <property type="protein sequence ID" value="MFD1485133.1"/>
    <property type="molecule type" value="Genomic_DNA"/>
</dbReference>
<accession>A0ABW4E7C2</accession>
<dbReference type="RefSeq" id="WP_125753985.1">
    <property type="nucleotide sequence ID" value="NZ_JBHTON010000021.1"/>
</dbReference>
<evidence type="ECO:0000256" key="5">
    <source>
        <dbReference type="ARBA" id="ARBA00022683"/>
    </source>
</evidence>
<dbReference type="InterPro" id="IPR001127">
    <property type="entry name" value="PTS_EIIA_1_perm"/>
</dbReference>
<evidence type="ECO:0000259" key="7">
    <source>
        <dbReference type="PROSITE" id="PS51093"/>
    </source>
</evidence>
<dbReference type="InterPro" id="IPR011055">
    <property type="entry name" value="Dup_hybrid_motif"/>
</dbReference>
<dbReference type="PROSITE" id="PS00371">
    <property type="entry name" value="PTS_EIIA_TYPE_1_HIS"/>
    <property type="match status" value="1"/>
</dbReference>
<keyword evidence="6" id="KW-0418">Kinase</keyword>
<evidence type="ECO:0000313" key="9">
    <source>
        <dbReference type="Proteomes" id="UP001597252"/>
    </source>
</evidence>
<keyword evidence="5" id="KW-0598">Phosphotransferase system</keyword>
<dbReference type="Gene3D" id="2.70.70.10">
    <property type="entry name" value="Glucose Permease (Domain IIA)"/>
    <property type="match status" value="1"/>
</dbReference>
<comment type="subcellular location">
    <subcellularLocation>
        <location evidence="1">Cytoplasm</location>
    </subcellularLocation>
</comment>
<dbReference type="InterPro" id="IPR050890">
    <property type="entry name" value="PTS_EIIA_component"/>
</dbReference>
<protein>
    <submittedName>
        <fullName evidence="8">PTS glucose transporter subunit IIA</fullName>
    </submittedName>
</protein>
<sequence>MLGLFKKKGQTIVAAVSGDLIPLESVADEVFSQKMMGDGYAIQPQAGEIFAPVTGKISTVFPTKHAIGITTEKGLEVLVHMGLDTVELDGAPFDVDVALDDAVTAGTKLATMDIAQVKASGREPTVVVVYTNMDQLKDYPAIEARQIQHGTEIGRLIYQ</sequence>
<keyword evidence="9" id="KW-1185">Reference proteome</keyword>
<dbReference type="SUPFAM" id="SSF51261">
    <property type="entry name" value="Duplicated hybrid motif"/>
    <property type="match status" value="1"/>
</dbReference>
<keyword evidence="2" id="KW-0813">Transport</keyword>
<dbReference type="PANTHER" id="PTHR45008">
    <property type="entry name" value="PTS SYSTEM GLUCOSE-SPECIFIC EIIA COMPONENT"/>
    <property type="match status" value="1"/>
</dbReference>
<dbReference type="PROSITE" id="PS51093">
    <property type="entry name" value="PTS_EIIA_TYPE_1"/>
    <property type="match status" value="1"/>
</dbReference>